<evidence type="ECO:0000256" key="9">
    <source>
        <dbReference type="ARBA" id="ARBA00034920"/>
    </source>
</evidence>
<evidence type="ECO:0000256" key="8">
    <source>
        <dbReference type="ARBA" id="ARBA00034811"/>
    </source>
</evidence>
<dbReference type="GO" id="GO:0016887">
    <property type="term" value="F:ATP hydrolysis activity"/>
    <property type="evidence" value="ECO:0007669"/>
    <property type="project" value="InterPro"/>
</dbReference>
<feature type="domain" description="AAA+ ATPase" evidence="11">
    <location>
        <begin position="304"/>
        <end position="430"/>
    </location>
</feature>
<evidence type="ECO:0000313" key="13">
    <source>
        <dbReference type="Proteomes" id="UP000030762"/>
    </source>
</evidence>
<dbReference type="FunFam" id="3.40.50.300:FF:000109">
    <property type="entry name" value="Peroxisomal biogenesis factor 6"/>
    <property type="match status" value="1"/>
</dbReference>
<dbReference type="InterPro" id="IPR050168">
    <property type="entry name" value="AAA_ATPase_domain"/>
</dbReference>
<dbReference type="Gene3D" id="1.10.8.60">
    <property type="match status" value="2"/>
</dbReference>
<dbReference type="VEuPathDB" id="FungiDB:SDRG_02729"/>
<dbReference type="Pfam" id="PF00004">
    <property type="entry name" value="AAA"/>
    <property type="match status" value="2"/>
</dbReference>
<protein>
    <recommendedName>
        <fullName evidence="8">Peroxisomal ATPase PEX6</fullName>
    </recommendedName>
    <alternativeName>
        <fullName evidence="9">Peroxin-6</fullName>
    </alternativeName>
</protein>
<dbReference type="Gene3D" id="3.40.50.300">
    <property type="entry name" value="P-loop containing nucleotide triphosphate hydrolases"/>
    <property type="match status" value="2"/>
</dbReference>
<comment type="subcellular location">
    <subcellularLocation>
        <location evidence="1">Membrane</location>
    </subcellularLocation>
</comment>
<reference evidence="12 13" key="1">
    <citation type="submission" date="2012-04" db="EMBL/GenBank/DDBJ databases">
        <title>The Genome Sequence of Saprolegnia declina VS20.</title>
        <authorList>
            <consortium name="The Broad Institute Genome Sequencing Platform"/>
            <person name="Russ C."/>
            <person name="Nusbaum C."/>
            <person name="Tyler B."/>
            <person name="van West P."/>
            <person name="Dieguez-Uribeondo J."/>
            <person name="de Bruijn I."/>
            <person name="Tripathy S."/>
            <person name="Jiang R."/>
            <person name="Young S.K."/>
            <person name="Zeng Q."/>
            <person name="Gargeya S."/>
            <person name="Fitzgerald M."/>
            <person name="Haas B."/>
            <person name="Abouelleil A."/>
            <person name="Alvarado L."/>
            <person name="Arachchi H.M."/>
            <person name="Berlin A."/>
            <person name="Chapman S.B."/>
            <person name="Goldberg J."/>
            <person name="Griggs A."/>
            <person name="Gujja S."/>
            <person name="Hansen M."/>
            <person name="Howarth C."/>
            <person name="Imamovic A."/>
            <person name="Larimer J."/>
            <person name="McCowen C."/>
            <person name="Montmayeur A."/>
            <person name="Murphy C."/>
            <person name="Neiman D."/>
            <person name="Pearson M."/>
            <person name="Priest M."/>
            <person name="Roberts A."/>
            <person name="Saif S."/>
            <person name="Shea T."/>
            <person name="Sisk P."/>
            <person name="Sykes S."/>
            <person name="Wortman J."/>
            <person name="Nusbaum C."/>
            <person name="Birren B."/>
        </authorList>
    </citation>
    <scope>NUCLEOTIDE SEQUENCE [LARGE SCALE GENOMIC DNA]</scope>
    <source>
        <strain evidence="12 13">VS20</strain>
    </source>
</reference>
<dbReference type="OrthoDB" id="2187at2759"/>
<gene>
    <name evidence="12" type="ORF">SDRG_02729</name>
</gene>
<dbReference type="CDD" id="cd19527">
    <property type="entry name" value="RecA-like_PEX6_r2"/>
    <property type="match status" value="1"/>
</dbReference>
<comment type="similarity">
    <text evidence="2">Belongs to the AAA ATPase family.</text>
</comment>
<dbReference type="SMART" id="SM00382">
    <property type="entry name" value="AAA"/>
    <property type="match status" value="2"/>
</dbReference>
<proteinExistence type="inferred from homology"/>
<dbReference type="OMA" id="SLSCRQH"/>
<dbReference type="GO" id="GO:0005778">
    <property type="term" value="C:peroxisomal membrane"/>
    <property type="evidence" value="ECO:0007669"/>
    <property type="project" value="TreeGrafter"/>
</dbReference>
<evidence type="ECO:0000256" key="4">
    <source>
        <dbReference type="ARBA" id="ARBA00022741"/>
    </source>
</evidence>
<keyword evidence="6" id="KW-0067">ATP-binding</keyword>
<keyword evidence="13" id="KW-1185">Reference proteome</keyword>
<keyword evidence="7" id="KW-0472">Membrane</keyword>
<comment type="catalytic activity">
    <reaction evidence="10">
        <text>ATP + H2O = ADP + phosphate + H(+)</text>
        <dbReference type="Rhea" id="RHEA:13065"/>
        <dbReference type="ChEBI" id="CHEBI:15377"/>
        <dbReference type="ChEBI" id="CHEBI:15378"/>
        <dbReference type="ChEBI" id="CHEBI:30616"/>
        <dbReference type="ChEBI" id="CHEBI:43474"/>
        <dbReference type="ChEBI" id="CHEBI:456216"/>
    </reaction>
    <physiologicalReaction direction="left-to-right" evidence="10">
        <dbReference type="Rhea" id="RHEA:13066"/>
    </physiologicalReaction>
</comment>
<dbReference type="SUPFAM" id="SSF52540">
    <property type="entry name" value="P-loop containing nucleoside triphosphate hydrolases"/>
    <property type="match status" value="2"/>
</dbReference>
<evidence type="ECO:0000256" key="6">
    <source>
        <dbReference type="ARBA" id="ARBA00022840"/>
    </source>
</evidence>
<dbReference type="eggNOG" id="KOG0736">
    <property type="taxonomic scope" value="Eukaryota"/>
</dbReference>
<feature type="domain" description="AAA+ ATPase" evidence="11">
    <location>
        <begin position="566"/>
        <end position="702"/>
    </location>
</feature>
<dbReference type="PANTHER" id="PTHR23077:SF9">
    <property type="entry name" value="PEROXISOMAL ATPASE PEX6"/>
    <property type="match status" value="1"/>
</dbReference>
<keyword evidence="4" id="KW-0547">Nucleotide-binding</keyword>
<evidence type="ECO:0000256" key="7">
    <source>
        <dbReference type="ARBA" id="ARBA00023136"/>
    </source>
</evidence>
<dbReference type="GO" id="GO:0005524">
    <property type="term" value="F:ATP binding"/>
    <property type="evidence" value="ECO:0007669"/>
    <property type="project" value="UniProtKB-KW"/>
</dbReference>
<name>T0QPN7_SAPDV</name>
<keyword evidence="3" id="KW-0962">Peroxisome biogenesis</keyword>
<dbReference type="PANTHER" id="PTHR23077">
    <property type="entry name" value="AAA-FAMILY ATPASE"/>
    <property type="match status" value="1"/>
</dbReference>
<accession>T0QPN7</accession>
<dbReference type="AlphaFoldDB" id="T0QPN7"/>
<evidence type="ECO:0000256" key="1">
    <source>
        <dbReference type="ARBA" id="ARBA00004370"/>
    </source>
</evidence>
<dbReference type="InterPro" id="IPR027417">
    <property type="entry name" value="P-loop_NTPase"/>
</dbReference>
<dbReference type="InterPro" id="IPR003959">
    <property type="entry name" value="ATPase_AAA_core"/>
</dbReference>
<organism evidence="12 13">
    <name type="scientific">Saprolegnia diclina (strain VS20)</name>
    <dbReference type="NCBI Taxonomy" id="1156394"/>
    <lineage>
        <taxon>Eukaryota</taxon>
        <taxon>Sar</taxon>
        <taxon>Stramenopiles</taxon>
        <taxon>Oomycota</taxon>
        <taxon>Saprolegniomycetes</taxon>
        <taxon>Saprolegniales</taxon>
        <taxon>Saprolegniaceae</taxon>
        <taxon>Saprolegnia</taxon>
    </lineage>
</organism>
<evidence type="ECO:0000256" key="2">
    <source>
        <dbReference type="ARBA" id="ARBA00006914"/>
    </source>
</evidence>
<evidence type="ECO:0000259" key="11">
    <source>
        <dbReference type="SMART" id="SM00382"/>
    </source>
</evidence>
<dbReference type="GO" id="GO:0005829">
    <property type="term" value="C:cytosol"/>
    <property type="evidence" value="ECO:0007669"/>
    <property type="project" value="TreeGrafter"/>
</dbReference>
<dbReference type="GO" id="GO:0016558">
    <property type="term" value="P:protein import into peroxisome matrix"/>
    <property type="evidence" value="ECO:0007669"/>
    <property type="project" value="TreeGrafter"/>
</dbReference>
<evidence type="ECO:0000256" key="3">
    <source>
        <dbReference type="ARBA" id="ARBA00022593"/>
    </source>
</evidence>
<evidence type="ECO:0000256" key="10">
    <source>
        <dbReference type="ARBA" id="ARBA00048778"/>
    </source>
</evidence>
<keyword evidence="5" id="KW-0378">Hydrolase</keyword>
<dbReference type="InterPro" id="IPR003593">
    <property type="entry name" value="AAA+_ATPase"/>
</dbReference>
<evidence type="ECO:0000256" key="5">
    <source>
        <dbReference type="ARBA" id="ARBA00022801"/>
    </source>
</evidence>
<dbReference type="Proteomes" id="UP000030762">
    <property type="component" value="Unassembled WGS sequence"/>
</dbReference>
<dbReference type="InterPro" id="IPR047533">
    <property type="entry name" value="RecA-like_PEX6_r2"/>
</dbReference>
<evidence type="ECO:0000313" key="12">
    <source>
        <dbReference type="EMBL" id="EQC40074.1"/>
    </source>
</evidence>
<dbReference type="GeneID" id="19943456"/>
<dbReference type="InParanoid" id="T0QPN7"/>
<dbReference type="RefSeq" id="XP_008606548.1">
    <property type="nucleotide sequence ID" value="XM_008608326.1"/>
</dbReference>
<sequence>MAALWCSSFSKLDARQSRRPSRVCRLRLCALDDYVEEAPSSAEVNAVLFVCMGTLRRLGIISDALVVVSAPDDDRRHIARACLLRDVPADGVCLSPTLAYNVGLRTATGSLDVRPIQSADIGLAGHMSFAAWALPPAASRVEIAPLLLPSLAVAAPHQEQLLRALRDHFSTPRLLQEGDVFGLPVFTDVLDGRRDGAPATIDIPVGAFHDDPSATATVAVPEALQIPADVVFFTVVSVLATTPAIAYSVSRESTTLVQVAPRTLRLPEEGAMRRYLSRPSGPSAPTASTNSHLVELLHPTDVGIPMSVLLSGPAGIGKKTLLYDAASTLGLYVLEVNFTDLTSTSQTQMLENLRDIGAKAKALSPCVLFLNRFFAFEKDDEEASLRLGSAIMECLDAMDVPLVATVEDASELPALVRQCFLYELALEAPTEAERLAMLEQLTATTVLAADVDLAAVAHQSAGRTFGELRALLADATCHRLAQVSELATIDEDAMIESLSALALHMADLEHALKHQATKSSLGLGSATIPNVKWEDVGGLDHVKDEILDMVQLPLKHPELFASGVRQRSGILLYGPPGTGKTLLAKAIATECSMNFISVKGPELLNMYIGESEKNVRHVFQMARNARPCILFFDELDSLAPMRGRGSDSGGVMDRVVSQLLTEIDSNLDQVFVVGATNRPDLIESALLRPGRFDRLLYLGICSDKNAQLKVVEALTRKFRLARDVHLPTVLSACPLHFTGADFYALCSIALANAIKDRVRAIDAHIQTTNQADCYSARPLNPAMVLDKMTPDELQVEVSATHFERALAAVVPSVSASELAHYEKLRKQFSSLDVASS</sequence>
<dbReference type="STRING" id="1156394.T0QPN7"/>
<dbReference type="EMBL" id="JH767137">
    <property type="protein sequence ID" value="EQC40074.1"/>
    <property type="molecule type" value="Genomic_DNA"/>
</dbReference>